<dbReference type="EMBL" id="CP016033">
    <property type="protein sequence ID" value="ANK13805.1"/>
    <property type="molecule type" value="Genomic_DNA"/>
</dbReference>
<sequence length="546" mass="57952">MKGAGAMRSVWLCGAAGLAGVLAAPLLAREVVDAAAPSDLAVTIYRDADRGPDEKLDRDDPRGLAMISETRRVTLPAGESTIRFEGVAEGMIGVSAIVTGLPGGTIEKNRNAALLSPAALVDGTLGNRVTITRMNPATGKQVSEDAVVRTRADGGVVLQTGQGFEAVRCSGLPETLGFDRVPAGLSAQPVFSVDTRSDTGGTYDVTLTYLAWGFDWEANYVGTMTGRQSGDEFEMGLLSWLTLVNDNGQSFDDARLQIVAGRLNVDSDYEDLADPPAAEGLYLTCYPLGSTSSGPLPEIVPPPPMFAPPPPPPPPPPMAMAEMIVVTGSRLSARDSAVVTASEEDLGDLKLFRVPGRIDVSAKAMKQVAFLDKDAVKARLLYRAGCDSSNRIYPDSDTPDAADVLLLTKNEDKKGLGIALPQGRLALFEPGPRGDLLAAETDLRDYARGQDVELALGQSNQVFALCGAIGDPPDDARGWTKMQAHLTNANPHPVKLRLNLAYGGDQDIRFPRHAVALKNGYQTVEVTVPANATRVYDWKLRDAAGD</sequence>
<proteinExistence type="predicted"/>
<gene>
    <name evidence="2" type="ORF">A9D12_13550</name>
</gene>
<feature type="chain" id="PRO_5008251834" description="DUF4139 domain-containing protein" evidence="1">
    <location>
        <begin position="24"/>
        <end position="546"/>
    </location>
</feature>
<evidence type="ECO:0008006" key="4">
    <source>
        <dbReference type="Google" id="ProtNLM"/>
    </source>
</evidence>
<feature type="signal peptide" evidence="1">
    <location>
        <begin position="1"/>
        <end position="23"/>
    </location>
</feature>
<dbReference type="PANTHER" id="PTHR38075:SF1">
    <property type="entry name" value="DUF4139 DOMAIN-CONTAINING PROTEIN"/>
    <property type="match status" value="1"/>
</dbReference>
<dbReference type="STRING" id="1112.A9D12_13550"/>
<dbReference type="Proteomes" id="UP000078263">
    <property type="component" value="Chromosome"/>
</dbReference>
<dbReference type="AlphaFoldDB" id="A0A192D6R7"/>
<reference evidence="2 3" key="1">
    <citation type="submission" date="2016-05" db="EMBL/GenBank/DDBJ databases">
        <title>Compelete Genome Sequence of Bacteriochlorophyll-Synthesizing Bacterium Porphyrobacter neustonensis DSM 9434.</title>
        <authorList>
            <person name="Shi X.-L."/>
            <person name="Wu Y.-H."/>
            <person name="Cheng H."/>
            <person name="Xu L."/>
            <person name="Zhang X.-Q."/>
            <person name="Wang C.-S."/>
            <person name="Xu X.-W."/>
        </authorList>
    </citation>
    <scope>NUCLEOTIDE SEQUENCE [LARGE SCALE GENOMIC DNA]</scope>
    <source>
        <strain evidence="2 3">DSM 9434</strain>
    </source>
</reference>
<evidence type="ECO:0000256" key="1">
    <source>
        <dbReference type="SAM" id="SignalP"/>
    </source>
</evidence>
<organism evidence="2 3">
    <name type="scientific">Erythrobacter neustonensis</name>
    <dbReference type="NCBI Taxonomy" id="1112"/>
    <lineage>
        <taxon>Bacteria</taxon>
        <taxon>Pseudomonadati</taxon>
        <taxon>Pseudomonadota</taxon>
        <taxon>Alphaproteobacteria</taxon>
        <taxon>Sphingomonadales</taxon>
        <taxon>Erythrobacteraceae</taxon>
        <taxon>Erythrobacter/Porphyrobacter group</taxon>
        <taxon>Erythrobacter</taxon>
    </lineage>
</organism>
<keyword evidence="1" id="KW-0732">Signal</keyword>
<evidence type="ECO:0000313" key="3">
    <source>
        <dbReference type="Proteomes" id="UP000078263"/>
    </source>
</evidence>
<keyword evidence="3" id="KW-1185">Reference proteome</keyword>
<protein>
    <recommendedName>
        <fullName evidence="4">DUF4139 domain-containing protein</fullName>
    </recommendedName>
</protein>
<dbReference type="KEGG" id="pns:A9D12_13550"/>
<evidence type="ECO:0000313" key="2">
    <source>
        <dbReference type="EMBL" id="ANK13805.1"/>
    </source>
</evidence>
<accession>A0A192D6R7</accession>
<name>A0A192D6R7_9SPHN</name>
<dbReference type="PANTHER" id="PTHR38075">
    <property type="entry name" value="DUF4139 DOMAIN-CONTAINING PROTEIN"/>
    <property type="match status" value="1"/>
</dbReference>